<organism evidence="2 3">
    <name type="scientific">Thermomonospora cellulosilytica</name>
    <dbReference type="NCBI Taxonomy" id="1411118"/>
    <lineage>
        <taxon>Bacteria</taxon>
        <taxon>Bacillati</taxon>
        <taxon>Actinomycetota</taxon>
        <taxon>Actinomycetes</taxon>
        <taxon>Streptosporangiales</taxon>
        <taxon>Thermomonosporaceae</taxon>
        <taxon>Thermomonospora</taxon>
    </lineage>
</organism>
<evidence type="ECO:0000256" key="1">
    <source>
        <dbReference type="SAM" id="MobiDB-lite"/>
    </source>
</evidence>
<dbReference type="EMBL" id="JACJII010000001">
    <property type="protein sequence ID" value="MBA9007666.1"/>
    <property type="molecule type" value="Genomic_DNA"/>
</dbReference>
<reference evidence="2 3" key="1">
    <citation type="submission" date="2020-08" db="EMBL/GenBank/DDBJ databases">
        <title>Sequencing the genomes of 1000 actinobacteria strains.</title>
        <authorList>
            <person name="Klenk H.-P."/>
        </authorList>
    </citation>
    <scope>NUCLEOTIDE SEQUENCE [LARGE SCALE GENOMIC DNA]</scope>
    <source>
        <strain evidence="2 3">DSM 45823</strain>
    </source>
</reference>
<evidence type="ECO:0000313" key="3">
    <source>
        <dbReference type="Proteomes" id="UP000539313"/>
    </source>
</evidence>
<gene>
    <name evidence="2" type="ORF">HNR21_006548</name>
</gene>
<dbReference type="AlphaFoldDB" id="A0A7W3RC87"/>
<protein>
    <submittedName>
        <fullName evidence="2">Uncharacterized protein</fullName>
    </submittedName>
</protein>
<dbReference type="RefSeq" id="WP_157995933.1">
    <property type="nucleotide sequence ID" value="NZ_JACJII010000001.1"/>
</dbReference>
<feature type="region of interest" description="Disordered" evidence="1">
    <location>
        <begin position="1"/>
        <end position="23"/>
    </location>
</feature>
<feature type="compositionally biased region" description="Polar residues" evidence="1">
    <location>
        <begin position="1"/>
        <end position="16"/>
    </location>
</feature>
<accession>A0A7W3RC87</accession>
<dbReference type="Proteomes" id="UP000539313">
    <property type="component" value="Unassembled WGS sequence"/>
</dbReference>
<evidence type="ECO:0000313" key="2">
    <source>
        <dbReference type="EMBL" id="MBA9007666.1"/>
    </source>
</evidence>
<name>A0A7W3RC87_9ACTN</name>
<comment type="caution">
    <text evidence="2">The sequence shown here is derived from an EMBL/GenBank/DDBJ whole genome shotgun (WGS) entry which is preliminary data.</text>
</comment>
<sequence length="128" mass="12785">MTTTVRPGQSTRPTVTRSGSAAGRVVGGAAGGLLVGVRLGVRDGDGLRPAVRDGDAVPPGPVAVADGVEPPVGDGLSAASELSLMVRSSAGTAINNPMTKNTPAMMNLGNCIALSRPAAPRKARGRWC</sequence>
<proteinExistence type="predicted"/>
<keyword evidence="3" id="KW-1185">Reference proteome</keyword>